<evidence type="ECO:0000313" key="1">
    <source>
        <dbReference type="EMBL" id="HIW82518.1"/>
    </source>
</evidence>
<comment type="caution">
    <text evidence="1">The sequence shown here is derived from an EMBL/GenBank/DDBJ whole genome shotgun (WGS) entry which is preliminary data.</text>
</comment>
<proteinExistence type="predicted"/>
<gene>
    <name evidence="1" type="ORF">H9742_13530</name>
</gene>
<dbReference type="EMBL" id="DXGH01000073">
    <property type="protein sequence ID" value="HIW82518.1"/>
    <property type="molecule type" value="Genomic_DNA"/>
</dbReference>
<evidence type="ECO:0000313" key="2">
    <source>
        <dbReference type="Proteomes" id="UP000824265"/>
    </source>
</evidence>
<organism evidence="1 2">
    <name type="scientific">Candidatus Acetatifactor stercoripullorum</name>
    <dbReference type="NCBI Taxonomy" id="2838414"/>
    <lineage>
        <taxon>Bacteria</taxon>
        <taxon>Bacillati</taxon>
        <taxon>Bacillota</taxon>
        <taxon>Clostridia</taxon>
        <taxon>Lachnospirales</taxon>
        <taxon>Lachnospiraceae</taxon>
        <taxon>Acetatifactor</taxon>
    </lineage>
</organism>
<sequence length="157" mass="18208">MGQRNMEKKEKEQAARADIEKLLKQGNLIRIHPKGFSMYPLFVPGRDEAVIGPADTAKLKRGDVALYRRESGRLVLHRIWKRRGSEFYMVGDNQKEIEGPLSEGQIKGVLKEVIRRGRRFSVDNPIYRLSAGIWLFFRPIRPFFWGVLAKIRKIKSS</sequence>
<dbReference type="Proteomes" id="UP000824265">
    <property type="component" value="Unassembled WGS sequence"/>
</dbReference>
<accession>A0A9D1R6P3</accession>
<dbReference type="AlphaFoldDB" id="A0A9D1R6P3"/>
<protein>
    <submittedName>
        <fullName evidence="1">S24/S26 family peptidase</fullName>
    </submittedName>
</protein>
<name>A0A9D1R6P3_9FIRM</name>
<reference evidence="1" key="1">
    <citation type="journal article" date="2021" name="PeerJ">
        <title>Extensive microbial diversity within the chicken gut microbiome revealed by metagenomics and culture.</title>
        <authorList>
            <person name="Gilroy R."/>
            <person name="Ravi A."/>
            <person name="Getino M."/>
            <person name="Pursley I."/>
            <person name="Horton D.L."/>
            <person name="Alikhan N.F."/>
            <person name="Baker D."/>
            <person name="Gharbi K."/>
            <person name="Hall N."/>
            <person name="Watson M."/>
            <person name="Adriaenssens E.M."/>
            <person name="Foster-Nyarko E."/>
            <person name="Jarju S."/>
            <person name="Secka A."/>
            <person name="Antonio M."/>
            <person name="Oren A."/>
            <person name="Chaudhuri R.R."/>
            <person name="La Ragione R."/>
            <person name="Hildebrand F."/>
            <person name="Pallen M.J."/>
        </authorList>
    </citation>
    <scope>NUCLEOTIDE SEQUENCE</scope>
    <source>
        <strain evidence="1">CHK195-6426</strain>
    </source>
</reference>
<reference evidence="1" key="2">
    <citation type="submission" date="2021-04" db="EMBL/GenBank/DDBJ databases">
        <authorList>
            <person name="Gilroy R."/>
        </authorList>
    </citation>
    <scope>NUCLEOTIDE SEQUENCE</scope>
    <source>
        <strain evidence="1">CHK195-6426</strain>
    </source>
</reference>
<dbReference type="CDD" id="cd06462">
    <property type="entry name" value="Peptidase_S24_S26"/>
    <property type="match status" value="1"/>
</dbReference>